<feature type="transmembrane region" description="Helical" evidence="1">
    <location>
        <begin position="75"/>
        <end position="100"/>
    </location>
</feature>
<keyword evidence="1" id="KW-0812">Transmembrane</keyword>
<dbReference type="EMBL" id="BART01033019">
    <property type="protein sequence ID" value="GAH16755.1"/>
    <property type="molecule type" value="Genomic_DNA"/>
</dbReference>
<evidence type="ECO:0008006" key="3">
    <source>
        <dbReference type="Google" id="ProtNLM"/>
    </source>
</evidence>
<sequence length="120" mass="13633">MALTPFEIFYGSFTLLSVIISTVLGILIALKYKKYGKVDYLAVGITWLLLASPYWSDAIQFISVMIGGIQIPTNLYYFLANAFIAPMYITWIFTLTNILFVKRKKILLTIFSIIAVVFET</sequence>
<name>X1E8P1_9ZZZZ</name>
<evidence type="ECO:0000313" key="2">
    <source>
        <dbReference type="EMBL" id="GAH16755.1"/>
    </source>
</evidence>
<dbReference type="AlphaFoldDB" id="X1E8P1"/>
<feature type="transmembrane region" description="Helical" evidence="1">
    <location>
        <begin position="6"/>
        <end position="30"/>
    </location>
</feature>
<evidence type="ECO:0000256" key="1">
    <source>
        <dbReference type="SAM" id="Phobius"/>
    </source>
</evidence>
<accession>X1E8P1</accession>
<reference evidence="2" key="1">
    <citation type="journal article" date="2014" name="Front. Microbiol.">
        <title>High frequency of phylogenetically diverse reductive dehalogenase-homologous genes in deep subseafloor sedimentary metagenomes.</title>
        <authorList>
            <person name="Kawai M."/>
            <person name="Futagami T."/>
            <person name="Toyoda A."/>
            <person name="Takaki Y."/>
            <person name="Nishi S."/>
            <person name="Hori S."/>
            <person name="Arai W."/>
            <person name="Tsubouchi T."/>
            <person name="Morono Y."/>
            <person name="Uchiyama I."/>
            <person name="Ito T."/>
            <person name="Fujiyama A."/>
            <person name="Inagaki F."/>
            <person name="Takami H."/>
        </authorList>
    </citation>
    <scope>NUCLEOTIDE SEQUENCE</scope>
    <source>
        <strain evidence="2">Expedition CK06-06</strain>
    </source>
</reference>
<protein>
    <recommendedName>
        <fullName evidence="3">Histidine kinase N-terminal 7TM region domain-containing protein</fullName>
    </recommendedName>
</protein>
<comment type="caution">
    <text evidence="2">The sequence shown here is derived from an EMBL/GenBank/DDBJ whole genome shotgun (WGS) entry which is preliminary data.</text>
</comment>
<organism evidence="2">
    <name type="scientific">marine sediment metagenome</name>
    <dbReference type="NCBI Taxonomy" id="412755"/>
    <lineage>
        <taxon>unclassified sequences</taxon>
        <taxon>metagenomes</taxon>
        <taxon>ecological metagenomes</taxon>
    </lineage>
</organism>
<keyword evidence="1" id="KW-0472">Membrane</keyword>
<keyword evidence="1" id="KW-1133">Transmembrane helix</keyword>
<proteinExistence type="predicted"/>
<feature type="transmembrane region" description="Helical" evidence="1">
    <location>
        <begin position="37"/>
        <end position="55"/>
    </location>
</feature>
<gene>
    <name evidence="2" type="ORF">S01H4_56891</name>
</gene>
<feature type="non-terminal residue" evidence="2">
    <location>
        <position position="120"/>
    </location>
</feature>